<dbReference type="InterPro" id="IPR036291">
    <property type="entry name" value="NAD(P)-bd_dom_sf"/>
</dbReference>
<evidence type="ECO:0000256" key="3">
    <source>
        <dbReference type="RuleBase" id="RU000363"/>
    </source>
</evidence>
<evidence type="ECO:0000313" key="5">
    <source>
        <dbReference type="Proteomes" id="UP000035648"/>
    </source>
</evidence>
<comment type="similarity">
    <text evidence="1 3">Belongs to the short-chain dehydrogenases/reductases (SDR) family.</text>
</comment>
<gene>
    <name evidence="4" type="ORF">UT28_C0001G0019</name>
</gene>
<dbReference type="PRINTS" id="PR00081">
    <property type="entry name" value="GDHRDH"/>
</dbReference>
<dbReference type="PRINTS" id="PR00080">
    <property type="entry name" value="SDRFAMILY"/>
</dbReference>
<protein>
    <submittedName>
        <fullName evidence="4">Short-chain dehydrogenase/reductase SDR</fullName>
    </submittedName>
</protein>
<evidence type="ECO:0000256" key="2">
    <source>
        <dbReference type="ARBA" id="ARBA00023002"/>
    </source>
</evidence>
<dbReference type="SUPFAM" id="SSF51735">
    <property type="entry name" value="NAD(P)-binding Rossmann-fold domains"/>
    <property type="match status" value="1"/>
</dbReference>
<accession>A0A0G4B340</accession>
<dbReference type="Pfam" id="PF00106">
    <property type="entry name" value="adh_short"/>
    <property type="match status" value="1"/>
</dbReference>
<name>A0A0G4B340_9BACT</name>
<dbReference type="GO" id="GO:0016491">
    <property type="term" value="F:oxidoreductase activity"/>
    <property type="evidence" value="ECO:0007669"/>
    <property type="project" value="UniProtKB-KW"/>
</dbReference>
<dbReference type="Proteomes" id="UP000035648">
    <property type="component" value="Chromosome"/>
</dbReference>
<evidence type="ECO:0000313" key="4">
    <source>
        <dbReference type="EMBL" id="AKM81838.1"/>
    </source>
</evidence>
<dbReference type="InterPro" id="IPR002347">
    <property type="entry name" value="SDR_fam"/>
</dbReference>
<dbReference type="CDD" id="cd05233">
    <property type="entry name" value="SDR_c"/>
    <property type="match status" value="1"/>
</dbReference>
<dbReference type="STRING" id="1618337.UT28_C0001G0019"/>
<sequence>MEIKNKIILISGGSSGIGFATAKLLLEQRATVVIFARDETKLEKALTDLHKISENIYVVKADVTNFDDLQRVFQFIDDNFGRLDILINNAGLPADSITNTSEEDIDYTTSTNLIGYLRCAKMAYERMVQNRSAHIINIGSMSAATYDGGSDVYVAQKSGVEGFSRALRKSPAINDIKVSLIEPGLVDTNLITMSEKDRIAYHQAHKILKPEDVAELILFILTRREAVDIIEVSIKASNQII</sequence>
<dbReference type="AlphaFoldDB" id="A0A0G4B340"/>
<dbReference type="EMBL" id="CP011213">
    <property type="protein sequence ID" value="AKM81838.1"/>
    <property type="molecule type" value="Genomic_DNA"/>
</dbReference>
<dbReference type="KEGG" id="bbgw:UT28_C0001G0019"/>
<evidence type="ECO:0000256" key="1">
    <source>
        <dbReference type="ARBA" id="ARBA00006484"/>
    </source>
</evidence>
<reference evidence="4 5" key="1">
    <citation type="journal article" date="2015" name="Nature">
        <title>rRNA introns, odd ribosomes, and small enigmatic genomes across a large radiation of phyla.</title>
        <authorList>
            <person name="Brown C.T."/>
            <person name="Hug L.A."/>
            <person name="Thomas B.C."/>
            <person name="Sharon I."/>
            <person name="Castelle C.J."/>
            <person name="Singh A."/>
            <person name="Wilkins M.J."/>
            <person name="Williams K.H."/>
            <person name="Banfield J.F."/>
        </authorList>
    </citation>
    <scope>NUCLEOTIDE SEQUENCE [LARGE SCALE GENOMIC DNA]</scope>
</reference>
<keyword evidence="2" id="KW-0560">Oxidoreductase</keyword>
<dbReference type="PANTHER" id="PTHR43115">
    <property type="entry name" value="DEHYDROGENASE/REDUCTASE SDR FAMILY MEMBER 11"/>
    <property type="match status" value="1"/>
</dbReference>
<proteinExistence type="inferred from homology"/>
<dbReference type="PANTHER" id="PTHR43115:SF4">
    <property type="entry name" value="DEHYDROGENASE_REDUCTASE SDR FAMILY MEMBER 11"/>
    <property type="match status" value="1"/>
</dbReference>
<organism evidence="4 5">
    <name type="scientific">Berkelbacteria bacterium GW2011_GWE1_39_12</name>
    <dbReference type="NCBI Taxonomy" id="1618337"/>
    <lineage>
        <taxon>Bacteria</taxon>
        <taxon>Candidatus Berkelbacteria</taxon>
    </lineage>
</organism>
<dbReference type="Gene3D" id="3.40.50.720">
    <property type="entry name" value="NAD(P)-binding Rossmann-like Domain"/>
    <property type="match status" value="1"/>
</dbReference>